<gene>
    <name evidence="3" type="ORF">HUJ06_003635</name>
</gene>
<feature type="signal peptide" evidence="2">
    <location>
        <begin position="1"/>
        <end position="28"/>
    </location>
</feature>
<evidence type="ECO:0000256" key="1">
    <source>
        <dbReference type="SAM" id="MobiDB-lite"/>
    </source>
</evidence>
<keyword evidence="4" id="KW-1185">Reference proteome</keyword>
<dbReference type="EMBL" id="DUZY01000007">
    <property type="protein sequence ID" value="DAD45405.1"/>
    <property type="molecule type" value="Genomic_DNA"/>
</dbReference>
<name>A0A822ZPI5_NELNU</name>
<feature type="compositionally biased region" description="Pro residues" evidence="1">
    <location>
        <begin position="54"/>
        <end position="65"/>
    </location>
</feature>
<organism evidence="3 4">
    <name type="scientific">Nelumbo nucifera</name>
    <name type="common">Sacred lotus</name>
    <dbReference type="NCBI Taxonomy" id="4432"/>
    <lineage>
        <taxon>Eukaryota</taxon>
        <taxon>Viridiplantae</taxon>
        <taxon>Streptophyta</taxon>
        <taxon>Embryophyta</taxon>
        <taxon>Tracheophyta</taxon>
        <taxon>Spermatophyta</taxon>
        <taxon>Magnoliopsida</taxon>
        <taxon>Proteales</taxon>
        <taxon>Nelumbonaceae</taxon>
        <taxon>Nelumbo</taxon>
    </lineage>
</organism>
<evidence type="ECO:0000313" key="4">
    <source>
        <dbReference type="Proteomes" id="UP000607653"/>
    </source>
</evidence>
<keyword evidence="2" id="KW-0732">Signal</keyword>
<feature type="chain" id="PRO_5032998920" evidence="2">
    <location>
        <begin position="29"/>
        <end position="89"/>
    </location>
</feature>
<feature type="region of interest" description="Disordered" evidence="1">
    <location>
        <begin position="44"/>
        <end position="79"/>
    </location>
</feature>
<accession>A0A822ZPI5</accession>
<sequence>MESSLKLKNFFVISLFIFLGVSSTFCQARPISGKPCRGFEVISQEGSVSGRPSRPSPPSPNPGPNRPSLDLQYPSAGVSPPVLYLVSSS</sequence>
<dbReference type="Proteomes" id="UP000607653">
    <property type="component" value="Unassembled WGS sequence"/>
</dbReference>
<reference evidence="3 4" key="1">
    <citation type="journal article" date="2020" name="Mol. Biol. Evol.">
        <title>Distinct Expression and Methylation Patterns for Genes with Different Fates following a Single Whole-Genome Duplication in Flowering Plants.</title>
        <authorList>
            <person name="Shi T."/>
            <person name="Rahmani R.S."/>
            <person name="Gugger P.F."/>
            <person name="Wang M."/>
            <person name="Li H."/>
            <person name="Zhang Y."/>
            <person name="Li Z."/>
            <person name="Wang Q."/>
            <person name="Van de Peer Y."/>
            <person name="Marchal K."/>
            <person name="Chen J."/>
        </authorList>
    </citation>
    <scope>NUCLEOTIDE SEQUENCE [LARGE SCALE GENOMIC DNA]</scope>
    <source>
        <tissue evidence="3">Leaf</tissue>
    </source>
</reference>
<evidence type="ECO:0000313" key="3">
    <source>
        <dbReference type="EMBL" id="DAD45405.1"/>
    </source>
</evidence>
<evidence type="ECO:0000256" key="2">
    <source>
        <dbReference type="SAM" id="SignalP"/>
    </source>
</evidence>
<protein>
    <submittedName>
        <fullName evidence="3">Uncharacterized protein</fullName>
    </submittedName>
</protein>
<dbReference type="AlphaFoldDB" id="A0A822ZPI5"/>
<comment type="caution">
    <text evidence="3">The sequence shown here is derived from an EMBL/GenBank/DDBJ whole genome shotgun (WGS) entry which is preliminary data.</text>
</comment>
<proteinExistence type="predicted"/>